<feature type="domain" description="AbiEi antitoxin N-terminal" evidence="2">
    <location>
        <begin position="8"/>
        <end position="49"/>
    </location>
</feature>
<sequence>MWSDAANIINLAERRRGIITIEDLASIGINRRTASRLAREGVLRCIYRGSIFAVGEAHLDMEAEVLAASLALPHGWVSGTTAAAYWGLRRIPRDRIQMTVQGTTLPRVANMRIRRTRFESPDIVETLSGGRVSSPAQTLFEISGELDDRILRSVLEDALNRKLVTMEQLNRFGSAITRMGRDGSARFRHVVMERVTSIPPAMSHDEIVLMDALRVTGLDWVPQFPLRLARGNVIHLDAALPALRLGLELDGELHDTIVAIHRDKHRDLLAAAEGWMVLRPTTDDVRNDLRATVATIMTAVEHRIASSRAAA</sequence>
<dbReference type="InterPro" id="IPR025159">
    <property type="entry name" value="AbiEi_N"/>
</dbReference>
<evidence type="ECO:0000259" key="2">
    <source>
        <dbReference type="Pfam" id="PF13338"/>
    </source>
</evidence>
<proteinExistence type="predicted"/>
<dbReference type="Gene3D" id="3.40.960.10">
    <property type="entry name" value="VSR Endonuclease"/>
    <property type="match status" value="1"/>
</dbReference>
<name>A0A6J6F1J2_9ZZZZ</name>
<evidence type="ECO:0000313" key="3">
    <source>
        <dbReference type="EMBL" id="CAB4578738.1"/>
    </source>
</evidence>
<accession>A0A6J6F1J2</accession>
<dbReference type="Pfam" id="PF04480">
    <property type="entry name" value="DUF559"/>
    <property type="match status" value="1"/>
</dbReference>
<protein>
    <submittedName>
        <fullName evidence="3">Unannotated protein</fullName>
    </submittedName>
</protein>
<organism evidence="3">
    <name type="scientific">freshwater metagenome</name>
    <dbReference type="NCBI Taxonomy" id="449393"/>
    <lineage>
        <taxon>unclassified sequences</taxon>
        <taxon>metagenomes</taxon>
        <taxon>ecological metagenomes</taxon>
    </lineage>
</organism>
<dbReference type="AlphaFoldDB" id="A0A6J6F1J2"/>
<dbReference type="Pfam" id="PF13338">
    <property type="entry name" value="AbiEi_4"/>
    <property type="match status" value="1"/>
</dbReference>
<dbReference type="InterPro" id="IPR007569">
    <property type="entry name" value="DUF559"/>
</dbReference>
<gene>
    <name evidence="3" type="ORF">UFOPK1722_00863</name>
</gene>
<evidence type="ECO:0000259" key="1">
    <source>
        <dbReference type="Pfam" id="PF04480"/>
    </source>
</evidence>
<dbReference type="EMBL" id="CAEZTS010000064">
    <property type="protein sequence ID" value="CAB4578738.1"/>
    <property type="molecule type" value="Genomic_DNA"/>
</dbReference>
<feature type="domain" description="DUF559" evidence="1">
    <location>
        <begin position="239"/>
        <end position="300"/>
    </location>
</feature>
<reference evidence="3" key="1">
    <citation type="submission" date="2020-05" db="EMBL/GenBank/DDBJ databases">
        <authorList>
            <person name="Chiriac C."/>
            <person name="Salcher M."/>
            <person name="Ghai R."/>
            <person name="Kavagutti S V."/>
        </authorList>
    </citation>
    <scope>NUCLEOTIDE SEQUENCE</scope>
</reference>